<organism evidence="2 3">
    <name type="scientific">Liparis tanakae</name>
    <name type="common">Tanaka's snailfish</name>
    <dbReference type="NCBI Taxonomy" id="230148"/>
    <lineage>
        <taxon>Eukaryota</taxon>
        <taxon>Metazoa</taxon>
        <taxon>Chordata</taxon>
        <taxon>Craniata</taxon>
        <taxon>Vertebrata</taxon>
        <taxon>Euteleostomi</taxon>
        <taxon>Actinopterygii</taxon>
        <taxon>Neopterygii</taxon>
        <taxon>Teleostei</taxon>
        <taxon>Neoteleostei</taxon>
        <taxon>Acanthomorphata</taxon>
        <taxon>Eupercaria</taxon>
        <taxon>Perciformes</taxon>
        <taxon>Cottioidei</taxon>
        <taxon>Cottales</taxon>
        <taxon>Liparidae</taxon>
        <taxon>Liparis</taxon>
    </lineage>
</organism>
<feature type="region of interest" description="Disordered" evidence="1">
    <location>
        <begin position="1"/>
        <end position="26"/>
    </location>
</feature>
<feature type="compositionally biased region" description="Polar residues" evidence="1">
    <location>
        <begin position="10"/>
        <end position="22"/>
    </location>
</feature>
<accession>A0A4Z2HAU9</accession>
<comment type="caution">
    <text evidence="2">The sequence shown here is derived from an EMBL/GenBank/DDBJ whole genome shotgun (WGS) entry which is preliminary data.</text>
</comment>
<keyword evidence="3" id="KW-1185">Reference proteome</keyword>
<sequence>MAGILEQENTEQQSNGDITPTGSPGAAALHNQVFLADVAAGTKTENCHEATPTQSAWQQSRPSSSCVACFHIPATSFHLAKRSLGKRGHQMHEEKGEDDDNMKRQGRKGKGKFEEIKKEDGNGRRGGNDLGKRRLVSCHLKLKGIVGITEEKRLRDEGEKGTVERKEEEGRRRRGKGWEEESRGRGQGVGVGSSRIRFAVYRLIPPGWLKPCEK</sequence>
<feature type="region of interest" description="Disordered" evidence="1">
    <location>
        <begin position="84"/>
        <end position="131"/>
    </location>
</feature>
<feature type="compositionally biased region" description="Basic and acidic residues" evidence="1">
    <location>
        <begin position="111"/>
        <end position="131"/>
    </location>
</feature>
<dbReference type="Proteomes" id="UP000314294">
    <property type="component" value="Unassembled WGS sequence"/>
</dbReference>
<feature type="region of interest" description="Disordered" evidence="1">
    <location>
        <begin position="154"/>
        <end position="191"/>
    </location>
</feature>
<feature type="compositionally biased region" description="Basic and acidic residues" evidence="1">
    <location>
        <begin position="154"/>
        <end position="184"/>
    </location>
</feature>
<evidence type="ECO:0000313" key="2">
    <source>
        <dbReference type="EMBL" id="TNN62133.1"/>
    </source>
</evidence>
<dbReference type="AlphaFoldDB" id="A0A4Z2HAU9"/>
<gene>
    <name evidence="2" type="ORF">EYF80_027623</name>
</gene>
<protein>
    <submittedName>
        <fullName evidence="2">Uncharacterized protein</fullName>
    </submittedName>
</protein>
<evidence type="ECO:0000313" key="3">
    <source>
        <dbReference type="Proteomes" id="UP000314294"/>
    </source>
</evidence>
<dbReference type="EMBL" id="SRLO01000300">
    <property type="protein sequence ID" value="TNN62133.1"/>
    <property type="molecule type" value="Genomic_DNA"/>
</dbReference>
<evidence type="ECO:0000256" key="1">
    <source>
        <dbReference type="SAM" id="MobiDB-lite"/>
    </source>
</evidence>
<name>A0A4Z2HAU9_9TELE</name>
<proteinExistence type="predicted"/>
<reference evidence="2 3" key="1">
    <citation type="submission" date="2019-03" db="EMBL/GenBank/DDBJ databases">
        <title>First draft genome of Liparis tanakae, snailfish: a comprehensive survey of snailfish specific genes.</title>
        <authorList>
            <person name="Kim W."/>
            <person name="Song I."/>
            <person name="Jeong J.-H."/>
            <person name="Kim D."/>
            <person name="Kim S."/>
            <person name="Ryu S."/>
            <person name="Song J.Y."/>
            <person name="Lee S.K."/>
        </authorList>
    </citation>
    <scope>NUCLEOTIDE SEQUENCE [LARGE SCALE GENOMIC DNA]</scope>
    <source>
        <tissue evidence="2">Muscle</tissue>
    </source>
</reference>